<dbReference type="PANTHER" id="PTHR15104">
    <property type="entry name" value="DIHYDROPTERIDINE REDUCTASE"/>
    <property type="match status" value="1"/>
</dbReference>
<evidence type="ECO:0000256" key="5">
    <source>
        <dbReference type="SAM" id="MobiDB-lite"/>
    </source>
</evidence>
<dbReference type="InterPro" id="IPR036291">
    <property type="entry name" value="NAD(P)-bd_dom_sf"/>
</dbReference>
<organism evidence="6 7">
    <name type="scientific">Olpidium bornovanus</name>
    <dbReference type="NCBI Taxonomy" id="278681"/>
    <lineage>
        <taxon>Eukaryota</taxon>
        <taxon>Fungi</taxon>
        <taxon>Fungi incertae sedis</taxon>
        <taxon>Olpidiomycota</taxon>
        <taxon>Olpidiomycotina</taxon>
        <taxon>Olpidiomycetes</taxon>
        <taxon>Olpidiales</taxon>
        <taxon>Olpidiaceae</taxon>
        <taxon>Olpidium</taxon>
    </lineage>
</organism>
<evidence type="ECO:0000256" key="4">
    <source>
        <dbReference type="ARBA" id="ARBA00023002"/>
    </source>
</evidence>
<name>A0A8H7ZRR8_9FUNG</name>
<protein>
    <recommendedName>
        <fullName evidence="8">Quinoid dihydropteridine reductase</fullName>
    </recommendedName>
</protein>
<dbReference type="GO" id="GO:0004155">
    <property type="term" value="F:6,7-dihydropteridine reductase activity"/>
    <property type="evidence" value="ECO:0007669"/>
    <property type="project" value="TreeGrafter"/>
</dbReference>
<keyword evidence="7" id="KW-1185">Reference proteome</keyword>
<dbReference type="Gene3D" id="3.40.50.720">
    <property type="entry name" value="NAD(P)-binding Rossmann-like Domain"/>
    <property type="match status" value="1"/>
</dbReference>
<dbReference type="GO" id="GO:0006559">
    <property type="term" value="P:L-phenylalanine catabolic process"/>
    <property type="evidence" value="ECO:0007669"/>
    <property type="project" value="TreeGrafter"/>
</dbReference>
<reference evidence="6 7" key="1">
    <citation type="journal article" name="Sci. Rep.">
        <title>Genome-scale phylogenetic analyses confirm Olpidium as the closest living zoosporic fungus to the non-flagellated, terrestrial fungi.</title>
        <authorList>
            <person name="Chang Y."/>
            <person name="Rochon D."/>
            <person name="Sekimoto S."/>
            <person name="Wang Y."/>
            <person name="Chovatia M."/>
            <person name="Sandor L."/>
            <person name="Salamov A."/>
            <person name="Grigoriev I.V."/>
            <person name="Stajich J.E."/>
            <person name="Spatafora J.W."/>
        </authorList>
    </citation>
    <scope>NUCLEOTIDE SEQUENCE [LARGE SCALE GENOMIC DNA]</scope>
    <source>
        <strain evidence="6">S191</strain>
    </source>
</reference>
<dbReference type="GO" id="GO:0006729">
    <property type="term" value="P:tetrahydrobiopterin biosynthetic process"/>
    <property type="evidence" value="ECO:0007669"/>
    <property type="project" value="TreeGrafter"/>
</dbReference>
<evidence type="ECO:0008006" key="8">
    <source>
        <dbReference type="Google" id="ProtNLM"/>
    </source>
</evidence>
<evidence type="ECO:0000256" key="3">
    <source>
        <dbReference type="ARBA" id="ARBA00022857"/>
    </source>
</evidence>
<dbReference type="GO" id="GO:0070404">
    <property type="term" value="F:NADH binding"/>
    <property type="evidence" value="ECO:0007669"/>
    <property type="project" value="TreeGrafter"/>
</dbReference>
<dbReference type="AlphaFoldDB" id="A0A8H7ZRR8"/>
<evidence type="ECO:0000313" key="6">
    <source>
        <dbReference type="EMBL" id="KAG5458029.1"/>
    </source>
</evidence>
<dbReference type="GO" id="GO:0005737">
    <property type="term" value="C:cytoplasm"/>
    <property type="evidence" value="ECO:0007669"/>
    <property type="project" value="TreeGrafter"/>
</dbReference>
<dbReference type="GO" id="GO:0070402">
    <property type="term" value="F:NADPH binding"/>
    <property type="evidence" value="ECO:0007669"/>
    <property type="project" value="TreeGrafter"/>
</dbReference>
<keyword evidence="3" id="KW-0521">NADP</keyword>
<gene>
    <name evidence="6" type="ORF">BJ554DRAFT_1832</name>
</gene>
<comment type="similarity">
    <text evidence="1">Belongs to the short-chain dehydrogenases/reductases (SDR) family.</text>
</comment>
<evidence type="ECO:0000256" key="1">
    <source>
        <dbReference type="ARBA" id="ARBA00006484"/>
    </source>
</evidence>
<dbReference type="EMBL" id="JAEFCI010009089">
    <property type="protein sequence ID" value="KAG5458029.1"/>
    <property type="molecule type" value="Genomic_DNA"/>
</dbReference>
<dbReference type="Proteomes" id="UP000673691">
    <property type="component" value="Unassembled WGS sequence"/>
</dbReference>
<evidence type="ECO:0000256" key="2">
    <source>
        <dbReference type="ARBA" id="ARBA00011738"/>
    </source>
</evidence>
<evidence type="ECO:0000313" key="7">
    <source>
        <dbReference type="Proteomes" id="UP000673691"/>
    </source>
</evidence>
<dbReference type="SUPFAM" id="SSF51735">
    <property type="entry name" value="NAD(P)-binding Rossmann-fold domains"/>
    <property type="match status" value="1"/>
</dbReference>
<proteinExistence type="inferred from homology"/>
<comment type="subunit">
    <text evidence="2">Homodimer.</text>
</comment>
<dbReference type="PANTHER" id="PTHR15104:SF0">
    <property type="entry name" value="DIHYDROPTERIDINE REDUCTASE"/>
    <property type="match status" value="1"/>
</dbReference>
<comment type="caution">
    <text evidence="6">The sequence shown here is derived from an EMBL/GenBank/DDBJ whole genome shotgun (WGS) entry which is preliminary data.</text>
</comment>
<feature type="region of interest" description="Disordered" evidence="5">
    <location>
        <begin position="33"/>
        <end position="56"/>
    </location>
</feature>
<sequence length="248" mass="26569">MCRQCVNNRVRFPIRLFLACVCEKPTEKKNVSFGGLRHRSCRPVPPPPSRPGTLARPARILGQKKEPKRGHGRPRVFFSEENFLGSAAVREHEGAGLTRSMPATRHVIVYGGAGALGAAAVEAFKREQWTNPRLLAPPLLSLTRKPGSQTTTSVDVRASTSAANSVIVDGSAPFLEQAKKVVEEVKVAVDKWGKADAIICVAGGWAGGNAASAGAGFLPHSGTPTTAAEWGQTQHVHYAPSRRLPQEQ</sequence>
<accession>A0A8H7ZRR8</accession>
<keyword evidence="4" id="KW-0560">Oxidoreductase</keyword>